<name>A0A8S4A1U2_9EUPU</name>
<dbReference type="InterPro" id="IPR047575">
    <property type="entry name" value="Sm"/>
</dbReference>
<dbReference type="Gene3D" id="2.30.30.100">
    <property type="match status" value="1"/>
</dbReference>
<dbReference type="InterPro" id="IPR010920">
    <property type="entry name" value="LSM_dom_sf"/>
</dbReference>
<dbReference type="Pfam" id="PF01423">
    <property type="entry name" value="LSM"/>
    <property type="match status" value="1"/>
</dbReference>
<comment type="caution">
    <text evidence="2">The sequence shown here is derived from an EMBL/GenBank/DDBJ whole genome shotgun (WGS) entry which is preliminary data.</text>
</comment>
<dbReference type="PANTHER" id="PTHR21196">
    <property type="entry name" value="U7 SNRNA-ASSOCIATED SM-LIKE PROTEIN LSM10"/>
    <property type="match status" value="1"/>
</dbReference>
<dbReference type="Proteomes" id="UP000678393">
    <property type="component" value="Unassembled WGS sequence"/>
</dbReference>
<dbReference type="GO" id="GO:0016604">
    <property type="term" value="C:nuclear body"/>
    <property type="evidence" value="ECO:0007669"/>
    <property type="project" value="TreeGrafter"/>
</dbReference>
<dbReference type="GO" id="GO:0006398">
    <property type="term" value="P:mRNA 3'-end processing by stem-loop binding and cleavage"/>
    <property type="evidence" value="ECO:0007669"/>
    <property type="project" value="TreeGrafter"/>
</dbReference>
<dbReference type="GO" id="GO:0071254">
    <property type="term" value="C:cytoplasmic U snRNP body"/>
    <property type="evidence" value="ECO:0007669"/>
    <property type="project" value="TreeGrafter"/>
</dbReference>
<protein>
    <recommendedName>
        <fullName evidence="1">Sm domain-containing protein</fullName>
    </recommendedName>
</protein>
<keyword evidence="3" id="KW-1185">Reference proteome</keyword>
<gene>
    <name evidence="2" type="ORF">CUNI_LOCUS19830</name>
</gene>
<dbReference type="SUPFAM" id="SSF50182">
    <property type="entry name" value="Sm-like ribonucleoproteins"/>
    <property type="match status" value="1"/>
</dbReference>
<reference evidence="2" key="1">
    <citation type="submission" date="2021-04" db="EMBL/GenBank/DDBJ databases">
        <authorList>
            <consortium name="Molecular Ecology Group"/>
        </authorList>
    </citation>
    <scope>NUCLEOTIDE SEQUENCE</scope>
</reference>
<dbReference type="InterPro" id="IPR001163">
    <property type="entry name" value="Sm_dom_euk/arc"/>
</dbReference>
<dbReference type="GO" id="GO:0071208">
    <property type="term" value="F:histone pre-mRNA DCP binding"/>
    <property type="evidence" value="ECO:0007669"/>
    <property type="project" value="TreeGrafter"/>
</dbReference>
<dbReference type="PROSITE" id="PS52002">
    <property type="entry name" value="SM"/>
    <property type="match status" value="1"/>
</dbReference>
<dbReference type="GO" id="GO:0071209">
    <property type="term" value="F:U7 snRNA binding"/>
    <property type="evidence" value="ECO:0007669"/>
    <property type="project" value="TreeGrafter"/>
</dbReference>
<sequence length="135" mass="15953">MELISARSKHYFYNSMVCLLKALEGMEVTVELRNDMVLKGKLDFCESAMNLNMSDVTLTTVKGEQRFFPKFYCKGRFIHYVMIPDQIDITKAMQWQVNKTEYFKEKERKFQKKTFERLQGSRAKAAAKLTKQEQK</sequence>
<dbReference type="EMBL" id="CAJHNH020007001">
    <property type="protein sequence ID" value="CAG5134272.1"/>
    <property type="molecule type" value="Genomic_DNA"/>
</dbReference>
<evidence type="ECO:0000313" key="2">
    <source>
        <dbReference type="EMBL" id="CAG5134272.1"/>
    </source>
</evidence>
<dbReference type="OrthoDB" id="10256176at2759"/>
<dbReference type="SMART" id="SM00651">
    <property type="entry name" value="Sm"/>
    <property type="match status" value="1"/>
</dbReference>
<dbReference type="PANTHER" id="PTHR21196:SF1">
    <property type="entry name" value="U7 SNRNA-ASSOCIATED SM-LIKE PROTEIN LSM10"/>
    <property type="match status" value="1"/>
</dbReference>
<evidence type="ECO:0000259" key="1">
    <source>
        <dbReference type="PROSITE" id="PS52002"/>
    </source>
</evidence>
<dbReference type="CDD" id="cd01733">
    <property type="entry name" value="LSm10"/>
    <property type="match status" value="1"/>
</dbReference>
<dbReference type="AlphaFoldDB" id="A0A8S4A1U2"/>
<proteinExistence type="predicted"/>
<dbReference type="InterPro" id="IPR052840">
    <property type="entry name" value="U7_snRNA_Sm-like"/>
</dbReference>
<feature type="domain" description="Sm" evidence="1">
    <location>
        <begin position="15"/>
        <end position="87"/>
    </location>
</feature>
<organism evidence="2 3">
    <name type="scientific">Candidula unifasciata</name>
    <dbReference type="NCBI Taxonomy" id="100452"/>
    <lineage>
        <taxon>Eukaryota</taxon>
        <taxon>Metazoa</taxon>
        <taxon>Spiralia</taxon>
        <taxon>Lophotrochozoa</taxon>
        <taxon>Mollusca</taxon>
        <taxon>Gastropoda</taxon>
        <taxon>Heterobranchia</taxon>
        <taxon>Euthyneura</taxon>
        <taxon>Panpulmonata</taxon>
        <taxon>Eupulmonata</taxon>
        <taxon>Stylommatophora</taxon>
        <taxon>Helicina</taxon>
        <taxon>Helicoidea</taxon>
        <taxon>Geomitridae</taxon>
        <taxon>Candidula</taxon>
    </lineage>
</organism>
<evidence type="ECO:0000313" key="3">
    <source>
        <dbReference type="Proteomes" id="UP000678393"/>
    </source>
</evidence>
<accession>A0A8S4A1U2</accession>